<feature type="signal peptide" evidence="1">
    <location>
        <begin position="1"/>
        <end position="29"/>
    </location>
</feature>
<accession>A0A062VJC5</accession>
<feature type="chain" id="PRO_5001615285" description="Porin domain-containing protein" evidence="1">
    <location>
        <begin position="30"/>
        <end position="402"/>
    </location>
</feature>
<keyword evidence="4" id="KW-1185">Reference proteome</keyword>
<comment type="caution">
    <text evidence="3">The sequence shown here is derived from an EMBL/GenBank/DDBJ whole genome shotgun (WGS) entry which is preliminary data.</text>
</comment>
<dbReference type="AlphaFoldDB" id="A0A062VJC5"/>
<name>A0A062VJC5_9PROT</name>
<feature type="domain" description="Porin" evidence="2">
    <location>
        <begin position="15"/>
        <end position="357"/>
    </location>
</feature>
<sequence length="402" mass="41678">MEPHVMINARLFAFALAAPVMALAPAASAQDVWDDPGGVESEASVEIALVAAPDADEAVLGLAKARMAINYVLMNGAEIGAVGGVELQRDHPARAGFSGVFPPAAGAGASSGGAFSGLARGDTPADRDLRISLETAYIYIDGGYGEARLGADEGIATRFFEGGPALFAHSGLVNPALDPTGQIIARTDHDLTGPAAKISYATPRILGLRGGVSYTPTADRRGVDRDTESAFPGASRPEIEDAFEVALNLSRRLPQSGVRLRAAAAYSQAEARFAPDPSLYGTVETWSAGASAEFSRLRLGGSYLESNNGIAAGPGDYSAWAVSAALPFGKFEAVAEVSGAEDEFAGLSSDSWQIGLVWKPSADWRLASGWRDVDTAYLNSGAQVPATGGSRNGIVIEITRSF</sequence>
<evidence type="ECO:0000256" key="1">
    <source>
        <dbReference type="SAM" id="SignalP"/>
    </source>
</evidence>
<organism evidence="3 4">
    <name type="scientific">Hyphomonas polymorpha PS728</name>
    <dbReference type="NCBI Taxonomy" id="1280954"/>
    <lineage>
        <taxon>Bacteria</taxon>
        <taxon>Pseudomonadati</taxon>
        <taxon>Pseudomonadota</taxon>
        <taxon>Alphaproteobacteria</taxon>
        <taxon>Hyphomonadales</taxon>
        <taxon>Hyphomonadaceae</taxon>
        <taxon>Hyphomonas</taxon>
    </lineage>
</organism>
<dbReference type="Pfam" id="PF13609">
    <property type="entry name" value="Porin_4"/>
    <property type="match status" value="1"/>
</dbReference>
<dbReference type="InterPro" id="IPR033900">
    <property type="entry name" value="Gram_neg_porin_domain"/>
</dbReference>
<evidence type="ECO:0000259" key="2">
    <source>
        <dbReference type="Pfam" id="PF13609"/>
    </source>
</evidence>
<dbReference type="Gene3D" id="2.40.160.10">
    <property type="entry name" value="Porin"/>
    <property type="match status" value="1"/>
</dbReference>
<evidence type="ECO:0000313" key="4">
    <source>
        <dbReference type="Proteomes" id="UP000027100"/>
    </source>
</evidence>
<dbReference type="Proteomes" id="UP000027100">
    <property type="component" value="Unassembled WGS sequence"/>
</dbReference>
<dbReference type="InterPro" id="IPR023614">
    <property type="entry name" value="Porin_dom_sf"/>
</dbReference>
<dbReference type="EMBL" id="ARYM01000009">
    <property type="protein sequence ID" value="KCZ98690.1"/>
    <property type="molecule type" value="Genomic_DNA"/>
</dbReference>
<dbReference type="SUPFAM" id="SSF56935">
    <property type="entry name" value="Porins"/>
    <property type="match status" value="1"/>
</dbReference>
<dbReference type="PATRIC" id="fig|1280954.3.peg.1832"/>
<dbReference type="eggNOG" id="COG3203">
    <property type="taxonomic scope" value="Bacteria"/>
</dbReference>
<protein>
    <recommendedName>
        <fullName evidence="2">Porin domain-containing protein</fullName>
    </recommendedName>
</protein>
<proteinExistence type="predicted"/>
<dbReference type="GO" id="GO:0016020">
    <property type="term" value="C:membrane"/>
    <property type="evidence" value="ECO:0007669"/>
    <property type="project" value="InterPro"/>
</dbReference>
<dbReference type="STRING" id="1280954.HPO_09048"/>
<reference evidence="3 4" key="1">
    <citation type="journal article" date="2014" name="Antonie Van Leeuwenhoek">
        <title>Hyphomonas beringensis sp. nov. and Hyphomonas chukchiensis sp. nov., isolated from surface seawater of the Bering Sea and Chukchi Sea.</title>
        <authorList>
            <person name="Li C."/>
            <person name="Lai Q."/>
            <person name="Li G."/>
            <person name="Dong C."/>
            <person name="Wang J."/>
            <person name="Liao Y."/>
            <person name="Shao Z."/>
        </authorList>
    </citation>
    <scope>NUCLEOTIDE SEQUENCE [LARGE SCALE GENOMIC DNA]</scope>
    <source>
        <strain evidence="3 4">PS728</strain>
    </source>
</reference>
<gene>
    <name evidence="3" type="ORF">HPO_09048</name>
</gene>
<dbReference type="GO" id="GO:0015288">
    <property type="term" value="F:porin activity"/>
    <property type="evidence" value="ECO:0007669"/>
    <property type="project" value="InterPro"/>
</dbReference>
<evidence type="ECO:0000313" key="3">
    <source>
        <dbReference type="EMBL" id="KCZ98690.1"/>
    </source>
</evidence>
<keyword evidence="1" id="KW-0732">Signal</keyword>